<evidence type="ECO:0000313" key="2">
    <source>
        <dbReference type="EMBL" id="TWU25129.1"/>
    </source>
</evidence>
<keyword evidence="3" id="KW-1185">Reference proteome</keyword>
<feature type="compositionally biased region" description="Basic and acidic residues" evidence="1">
    <location>
        <begin position="86"/>
        <end position="99"/>
    </location>
</feature>
<reference evidence="2 3" key="1">
    <citation type="submission" date="2019-02" db="EMBL/GenBank/DDBJ databases">
        <title>Deep-cultivation of Planctomycetes and their phenomic and genomic characterization uncovers novel biology.</title>
        <authorList>
            <person name="Wiegand S."/>
            <person name="Jogler M."/>
            <person name="Boedeker C."/>
            <person name="Pinto D."/>
            <person name="Vollmers J."/>
            <person name="Rivas-Marin E."/>
            <person name="Kohn T."/>
            <person name="Peeters S.H."/>
            <person name="Heuer A."/>
            <person name="Rast P."/>
            <person name="Oberbeckmann S."/>
            <person name="Bunk B."/>
            <person name="Jeske O."/>
            <person name="Meyerdierks A."/>
            <person name="Storesund J.E."/>
            <person name="Kallscheuer N."/>
            <person name="Luecker S."/>
            <person name="Lage O.M."/>
            <person name="Pohl T."/>
            <person name="Merkel B.J."/>
            <person name="Hornburger P."/>
            <person name="Mueller R.-W."/>
            <person name="Bruemmer F."/>
            <person name="Labrenz M."/>
            <person name="Spormann A.M."/>
            <person name="Op Den Camp H."/>
            <person name="Overmann J."/>
            <person name="Amann R."/>
            <person name="Jetten M.S.M."/>
            <person name="Mascher T."/>
            <person name="Medema M.H."/>
            <person name="Devos D.P."/>
            <person name="Kaster A.-K."/>
            <person name="Ovreas L."/>
            <person name="Rohde M."/>
            <person name="Galperin M.Y."/>
            <person name="Jogler C."/>
        </authorList>
    </citation>
    <scope>NUCLEOTIDE SEQUENCE [LARGE SCALE GENOMIC DNA]</scope>
    <source>
        <strain evidence="2 3">Pla52o</strain>
    </source>
</reference>
<dbReference type="AlphaFoldDB" id="A0A5C6CQN0"/>
<sequence>MFNRFVMIAFSLFFLGCTREPTTPREEAEQAQEDLEAAREKAADIIAESEAEAVDMIADAQDDAKQEVRDAKREADAMIRDAESELSRKLDKLGQREAIVKPAPTTETEPITPTDAVPSPQ</sequence>
<evidence type="ECO:0000256" key="1">
    <source>
        <dbReference type="SAM" id="MobiDB-lite"/>
    </source>
</evidence>
<dbReference type="Proteomes" id="UP000316304">
    <property type="component" value="Unassembled WGS sequence"/>
</dbReference>
<gene>
    <name evidence="2" type="ORF">Pla52o_14270</name>
</gene>
<accession>A0A5C6CQN0</accession>
<feature type="compositionally biased region" description="Low complexity" evidence="1">
    <location>
        <begin position="102"/>
        <end position="114"/>
    </location>
</feature>
<evidence type="ECO:0000313" key="3">
    <source>
        <dbReference type="Proteomes" id="UP000316304"/>
    </source>
</evidence>
<protein>
    <recommendedName>
        <fullName evidence="4">Secreted protein</fullName>
    </recommendedName>
</protein>
<dbReference type="EMBL" id="SJPT01000002">
    <property type="protein sequence ID" value="TWU25129.1"/>
    <property type="molecule type" value="Genomic_DNA"/>
</dbReference>
<comment type="caution">
    <text evidence="2">The sequence shown here is derived from an EMBL/GenBank/DDBJ whole genome shotgun (WGS) entry which is preliminary data.</text>
</comment>
<organism evidence="2 3">
    <name type="scientific">Novipirellula galeiformis</name>
    <dbReference type="NCBI Taxonomy" id="2528004"/>
    <lineage>
        <taxon>Bacteria</taxon>
        <taxon>Pseudomonadati</taxon>
        <taxon>Planctomycetota</taxon>
        <taxon>Planctomycetia</taxon>
        <taxon>Pirellulales</taxon>
        <taxon>Pirellulaceae</taxon>
        <taxon>Novipirellula</taxon>
    </lineage>
</organism>
<dbReference type="RefSeq" id="WP_146593815.1">
    <property type="nucleotide sequence ID" value="NZ_SJPT01000002.1"/>
</dbReference>
<feature type="region of interest" description="Disordered" evidence="1">
    <location>
        <begin position="86"/>
        <end position="121"/>
    </location>
</feature>
<name>A0A5C6CQN0_9BACT</name>
<dbReference type="OrthoDB" id="9890262at2"/>
<proteinExistence type="predicted"/>
<dbReference type="PROSITE" id="PS51257">
    <property type="entry name" value="PROKAR_LIPOPROTEIN"/>
    <property type="match status" value="1"/>
</dbReference>
<evidence type="ECO:0008006" key="4">
    <source>
        <dbReference type="Google" id="ProtNLM"/>
    </source>
</evidence>